<organism evidence="2 3">
    <name type="scientific">Mythimna separata</name>
    <name type="common">Oriental armyworm</name>
    <name type="synonym">Pseudaletia separata</name>
    <dbReference type="NCBI Taxonomy" id="271217"/>
    <lineage>
        <taxon>Eukaryota</taxon>
        <taxon>Metazoa</taxon>
        <taxon>Ecdysozoa</taxon>
        <taxon>Arthropoda</taxon>
        <taxon>Hexapoda</taxon>
        <taxon>Insecta</taxon>
        <taxon>Pterygota</taxon>
        <taxon>Neoptera</taxon>
        <taxon>Endopterygota</taxon>
        <taxon>Lepidoptera</taxon>
        <taxon>Glossata</taxon>
        <taxon>Ditrysia</taxon>
        <taxon>Noctuoidea</taxon>
        <taxon>Noctuidae</taxon>
        <taxon>Noctuinae</taxon>
        <taxon>Hadenini</taxon>
        <taxon>Mythimna</taxon>
    </lineage>
</organism>
<feature type="compositionally biased region" description="Acidic residues" evidence="1">
    <location>
        <begin position="1"/>
        <end position="11"/>
    </location>
</feature>
<sequence>MFADSDDSEEEPQPRPRRNSSSESSYDETEEEKKTPVPEEKQHETLVQAVKTEEEGETKMSQIPQPSLRRKRFIPNYEVDGVYRVTLGEKTQIHTETVVGTHVYAQYPWKLVSKAKIMESIDMGGELSEFFPLRDQLEAYSDKEVLIGYILDESTNTDDFYICCTAEARNHCKEQSDKFIKRQEKKLEKSVYKRPKPWKSLGSDAEIMELVPVNNRDLIEIEIKTKFPMKYEPDKFDVRDTCSVRDGSIELISNKEDYLNVFRRRVDCASQITPTFQDRTAQTQLTYPKNMWTQSIADALGQVEDIEGGGDASLAPTIVDDGDKSSVAEIKVQKQTLDEAELATYKAARTRMRRPSYVQKMNSFVTSRQCEMESVIKLNVAMDMYYNDYSNLANKIHTDSLGTMSFEEYVCFTDVRAKDNYKSRMEAMIERELKVMRSFTTWQEDFVKKNPDVLLELKRKEDLLFAEKEEEKRKEKEDMDKQLVVENEALRLEKLKILGPEEKWQKIIQKLIERTIAVKKRINKALLIEHEKPLRELETQRLEKERRMLEIMKSQKAIFTDTVAILFPEATAKEQAPKKSIFAENKEAIKRQYLKEYEYLRKTASIMVKKNPYYRDFKWESTLAEGKERRAALNADEDIVKMHYARIEEEHRESISGYVVTEEESQTREEVEEEEKKVEFEL</sequence>
<accession>A0AAD7YTN1</accession>
<keyword evidence="3" id="KW-1185">Reference proteome</keyword>
<feature type="region of interest" description="Disordered" evidence="1">
    <location>
        <begin position="657"/>
        <end position="682"/>
    </location>
</feature>
<evidence type="ECO:0000256" key="1">
    <source>
        <dbReference type="SAM" id="MobiDB-lite"/>
    </source>
</evidence>
<dbReference type="AlphaFoldDB" id="A0AAD7YTN1"/>
<feature type="region of interest" description="Disordered" evidence="1">
    <location>
        <begin position="1"/>
        <end position="67"/>
    </location>
</feature>
<reference evidence="2" key="1">
    <citation type="submission" date="2023-03" db="EMBL/GenBank/DDBJ databases">
        <title>Chromosome-level genomes of two armyworms, Mythimna separata and Mythimna loreyi, provide insights into the biosynthesis and reception of sex pheromones.</title>
        <authorList>
            <person name="Zhao H."/>
        </authorList>
    </citation>
    <scope>NUCLEOTIDE SEQUENCE</scope>
    <source>
        <strain evidence="2">BeijingLab</strain>
        <tissue evidence="2">Pupa</tissue>
    </source>
</reference>
<dbReference type="EMBL" id="JARGEI010000008">
    <property type="protein sequence ID" value="KAJ8727348.1"/>
    <property type="molecule type" value="Genomic_DNA"/>
</dbReference>
<feature type="compositionally biased region" description="Basic and acidic residues" evidence="1">
    <location>
        <begin position="665"/>
        <end position="682"/>
    </location>
</feature>
<evidence type="ECO:0000313" key="3">
    <source>
        <dbReference type="Proteomes" id="UP001231518"/>
    </source>
</evidence>
<gene>
    <name evidence="2" type="ORF">PYW07_001467</name>
</gene>
<proteinExistence type="predicted"/>
<dbReference type="Proteomes" id="UP001231518">
    <property type="component" value="Chromosome 11"/>
</dbReference>
<comment type="caution">
    <text evidence="2">The sequence shown here is derived from an EMBL/GenBank/DDBJ whole genome shotgun (WGS) entry which is preliminary data.</text>
</comment>
<feature type="compositionally biased region" description="Basic and acidic residues" evidence="1">
    <location>
        <begin position="31"/>
        <end position="44"/>
    </location>
</feature>
<evidence type="ECO:0000313" key="2">
    <source>
        <dbReference type="EMBL" id="KAJ8727348.1"/>
    </source>
</evidence>
<name>A0AAD7YTN1_MYTSE</name>
<protein>
    <submittedName>
        <fullName evidence="2">Uncharacterized protein</fullName>
    </submittedName>
</protein>